<dbReference type="EMBL" id="MU825396">
    <property type="protein sequence ID" value="KAJ7394634.1"/>
    <property type="molecule type" value="Genomic_DNA"/>
</dbReference>
<evidence type="ECO:0000256" key="1">
    <source>
        <dbReference type="SAM" id="Coils"/>
    </source>
</evidence>
<dbReference type="AlphaFoldDB" id="A0A9X0DE43"/>
<organism evidence="3 4">
    <name type="scientific">Desmophyllum pertusum</name>
    <dbReference type="NCBI Taxonomy" id="174260"/>
    <lineage>
        <taxon>Eukaryota</taxon>
        <taxon>Metazoa</taxon>
        <taxon>Cnidaria</taxon>
        <taxon>Anthozoa</taxon>
        <taxon>Hexacorallia</taxon>
        <taxon>Scleractinia</taxon>
        <taxon>Caryophylliina</taxon>
        <taxon>Caryophylliidae</taxon>
        <taxon>Desmophyllum</taxon>
    </lineage>
</organism>
<feature type="transmembrane region" description="Helical" evidence="2">
    <location>
        <begin position="135"/>
        <end position="155"/>
    </location>
</feature>
<gene>
    <name evidence="3" type="ORF">OS493_000453</name>
</gene>
<accession>A0A9X0DE43</accession>
<dbReference type="Proteomes" id="UP001163046">
    <property type="component" value="Unassembled WGS sequence"/>
</dbReference>
<dbReference type="OrthoDB" id="5966104at2759"/>
<keyword evidence="2" id="KW-0812">Transmembrane</keyword>
<keyword evidence="2" id="KW-1133">Transmembrane helix</keyword>
<evidence type="ECO:0000256" key="2">
    <source>
        <dbReference type="SAM" id="Phobius"/>
    </source>
</evidence>
<feature type="coiled-coil region" evidence="1">
    <location>
        <begin position="271"/>
        <end position="326"/>
    </location>
</feature>
<protein>
    <submittedName>
        <fullName evidence="3">Uncharacterized protein</fullName>
    </submittedName>
</protein>
<feature type="coiled-coil region" evidence="1">
    <location>
        <begin position="179"/>
        <end position="238"/>
    </location>
</feature>
<evidence type="ECO:0000313" key="3">
    <source>
        <dbReference type="EMBL" id="KAJ7394634.1"/>
    </source>
</evidence>
<proteinExistence type="predicted"/>
<evidence type="ECO:0000313" key="4">
    <source>
        <dbReference type="Proteomes" id="UP001163046"/>
    </source>
</evidence>
<comment type="caution">
    <text evidence="3">The sequence shown here is derived from an EMBL/GenBank/DDBJ whole genome shotgun (WGS) entry which is preliminary data.</text>
</comment>
<keyword evidence="1" id="KW-0175">Coiled coil</keyword>
<keyword evidence="4" id="KW-1185">Reference proteome</keyword>
<name>A0A9X0DE43_9CNID</name>
<reference evidence="3" key="1">
    <citation type="submission" date="2023-01" db="EMBL/GenBank/DDBJ databases">
        <title>Genome assembly of the deep-sea coral Lophelia pertusa.</title>
        <authorList>
            <person name="Herrera S."/>
            <person name="Cordes E."/>
        </authorList>
    </citation>
    <scope>NUCLEOTIDE SEQUENCE</scope>
    <source>
        <strain evidence="3">USNM1676648</strain>
        <tissue evidence="3">Polyp</tissue>
    </source>
</reference>
<sequence>MEPTMSSCSGQSMNHLSPPYANSNCGSLRSYDSICSSISSRGGEVHINAAYNHSESGAVNSSSNHDYEDLQSIRTEWKAALPAHGPRSKTNDLYEPTGPLKHRVRQITECSDDSTASSTSSESLPWKKESCLSKLILFLILAFSVAALVLVILIINGTVGPKCGCTKDFNPENKLSAPSTGQQSSLQNLLRRIEELETNMLAMQTKMEARHNAVEMFVTKHENQVEVLQAQVNKTANKVAVVDGVWVNMTNTHDAFEKKLDTEFKLLNESVKELNMNDNELTSSVNELRQNQILTKRMSERLAINVTQLESRVQELRKASSNISSRAASLENGYTQMNNLMGALQAINGAQNASHQDLQSMHKRLIDSLTAVNATLNDKLQTLGANSSKPAANFSTCQHRMIRGTPATANVNAGISSAVYSEPQGKRAVGITCSTNFARHYKLMKLPNGLFKCSCKWLSPVFGTSQVGMWCDLHVWECPI</sequence>
<keyword evidence="2" id="KW-0472">Membrane</keyword>